<dbReference type="SMART" id="SM00387">
    <property type="entry name" value="HATPase_c"/>
    <property type="match status" value="1"/>
</dbReference>
<comment type="caution">
    <text evidence="10">The sequence shown here is derived from an EMBL/GenBank/DDBJ whole genome shotgun (WGS) entry which is preliminary data.</text>
</comment>
<dbReference type="InterPro" id="IPR050980">
    <property type="entry name" value="2C_sensor_his_kinase"/>
</dbReference>
<dbReference type="Pfam" id="PF02518">
    <property type="entry name" value="HATPase_c"/>
    <property type="match status" value="1"/>
</dbReference>
<dbReference type="PRINTS" id="PR00344">
    <property type="entry name" value="BCTRLSENSOR"/>
</dbReference>
<dbReference type="Pfam" id="PF07696">
    <property type="entry name" value="7TMR-DISMED2"/>
    <property type="match status" value="1"/>
</dbReference>
<organism evidence="10 11">
    <name type="scientific">Pseudahrensia aquimaris</name>
    <dbReference type="NCBI Taxonomy" id="744461"/>
    <lineage>
        <taxon>Bacteria</taxon>
        <taxon>Pseudomonadati</taxon>
        <taxon>Pseudomonadota</taxon>
        <taxon>Alphaproteobacteria</taxon>
        <taxon>Hyphomicrobiales</taxon>
        <taxon>Ahrensiaceae</taxon>
        <taxon>Pseudahrensia</taxon>
    </lineage>
</organism>
<evidence type="ECO:0000256" key="3">
    <source>
        <dbReference type="ARBA" id="ARBA00022553"/>
    </source>
</evidence>
<protein>
    <recommendedName>
        <fullName evidence="2">histidine kinase</fullName>
        <ecNumber evidence="2">2.7.13.3</ecNumber>
    </recommendedName>
</protein>
<keyword evidence="11" id="KW-1185">Reference proteome</keyword>
<feature type="transmembrane region" description="Helical" evidence="8">
    <location>
        <begin position="217"/>
        <end position="235"/>
    </location>
</feature>
<evidence type="ECO:0000256" key="5">
    <source>
        <dbReference type="ARBA" id="ARBA00022741"/>
    </source>
</evidence>
<keyword evidence="8" id="KW-1133">Transmembrane helix</keyword>
<keyword evidence="7" id="KW-0067">ATP-binding</keyword>
<dbReference type="PROSITE" id="PS50109">
    <property type="entry name" value="HIS_KIN"/>
    <property type="match status" value="1"/>
</dbReference>
<dbReference type="InterPro" id="IPR011623">
    <property type="entry name" value="7TMR_DISM_rcpt_extracell_dom1"/>
</dbReference>
<name>A0ABW3FFE2_9HYPH</name>
<feature type="transmembrane region" description="Helical" evidence="8">
    <location>
        <begin position="247"/>
        <end position="267"/>
    </location>
</feature>
<dbReference type="Proteomes" id="UP001597101">
    <property type="component" value="Unassembled WGS sequence"/>
</dbReference>
<dbReference type="SUPFAM" id="SSF55874">
    <property type="entry name" value="ATPase domain of HSP90 chaperone/DNA topoisomerase II/histidine kinase"/>
    <property type="match status" value="1"/>
</dbReference>
<dbReference type="PANTHER" id="PTHR44936">
    <property type="entry name" value="SENSOR PROTEIN CREC"/>
    <property type="match status" value="1"/>
</dbReference>
<dbReference type="EMBL" id="JBHTJV010000003">
    <property type="protein sequence ID" value="MFD0915536.1"/>
    <property type="molecule type" value="Genomic_DNA"/>
</dbReference>
<dbReference type="InterPro" id="IPR036890">
    <property type="entry name" value="HATPase_C_sf"/>
</dbReference>
<evidence type="ECO:0000256" key="8">
    <source>
        <dbReference type="SAM" id="Phobius"/>
    </source>
</evidence>
<dbReference type="InterPro" id="IPR011622">
    <property type="entry name" value="7TMR_DISM_rcpt_extracell_dom2"/>
</dbReference>
<evidence type="ECO:0000256" key="4">
    <source>
        <dbReference type="ARBA" id="ARBA00022679"/>
    </source>
</evidence>
<dbReference type="EC" id="2.7.13.3" evidence="2"/>
<dbReference type="InterPro" id="IPR003661">
    <property type="entry name" value="HisK_dim/P_dom"/>
</dbReference>
<dbReference type="InterPro" id="IPR004358">
    <property type="entry name" value="Sig_transdc_His_kin-like_C"/>
</dbReference>
<feature type="transmembrane region" description="Helical" evidence="8">
    <location>
        <begin position="273"/>
        <end position="293"/>
    </location>
</feature>
<keyword evidence="4" id="KW-0808">Transferase</keyword>
<evidence type="ECO:0000313" key="11">
    <source>
        <dbReference type="Proteomes" id="UP001597101"/>
    </source>
</evidence>
<keyword evidence="6 10" id="KW-0418">Kinase</keyword>
<reference evidence="11" key="1">
    <citation type="journal article" date="2019" name="Int. J. Syst. Evol. Microbiol.">
        <title>The Global Catalogue of Microorganisms (GCM) 10K type strain sequencing project: providing services to taxonomists for standard genome sequencing and annotation.</title>
        <authorList>
            <consortium name="The Broad Institute Genomics Platform"/>
            <consortium name="The Broad Institute Genome Sequencing Center for Infectious Disease"/>
            <person name="Wu L."/>
            <person name="Ma J."/>
        </authorList>
    </citation>
    <scope>NUCLEOTIDE SEQUENCE [LARGE SCALE GENOMIC DNA]</scope>
    <source>
        <strain evidence="11">CCUG 60023</strain>
    </source>
</reference>
<feature type="transmembrane region" description="Helical" evidence="8">
    <location>
        <begin position="302"/>
        <end position="323"/>
    </location>
</feature>
<feature type="transmembrane region" description="Helical" evidence="8">
    <location>
        <begin position="154"/>
        <end position="174"/>
    </location>
</feature>
<dbReference type="Gene3D" id="3.30.565.10">
    <property type="entry name" value="Histidine kinase-like ATPase, C-terminal domain"/>
    <property type="match status" value="1"/>
</dbReference>
<evidence type="ECO:0000259" key="9">
    <source>
        <dbReference type="PROSITE" id="PS50109"/>
    </source>
</evidence>
<dbReference type="RefSeq" id="WP_377211395.1">
    <property type="nucleotide sequence ID" value="NZ_JBHTJV010000003.1"/>
</dbReference>
<accession>A0ABW3FFE2</accession>
<gene>
    <name evidence="10" type="ORF">ACFQ14_03850</name>
</gene>
<dbReference type="Gene3D" id="2.60.40.2380">
    <property type="match status" value="1"/>
</dbReference>
<comment type="catalytic activity">
    <reaction evidence="1">
        <text>ATP + protein L-histidine = ADP + protein N-phospho-L-histidine.</text>
        <dbReference type="EC" id="2.7.13.3"/>
    </reaction>
</comment>
<evidence type="ECO:0000256" key="6">
    <source>
        <dbReference type="ARBA" id="ARBA00022777"/>
    </source>
</evidence>
<keyword evidence="3" id="KW-0597">Phosphoprotein</keyword>
<evidence type="ECO:0000256" key="1">
    <source>
        <dbReference type="ARBA" id="ARBA00000085"/>
    </source>
</evidence>
<dbReference type="InterPro" id="IPR005467">
    <property type="entry name" value="His_kinase_dom"/>
</dbReference>
<keyword evidence="8" id="KW-0472">Membrane</keyword>
<dbReference type="GO" id="GO:0016301">
    <property type="term" value="F:kinase activity"/>
    <property type="evidence" value="ECO:0007669"/>
    <property type="project" value="UniProtKB-KW"/>
</dbReference>
<dbReference type="Pfam" id="PF07695">
    <property type="entry name" value="7TMR-DISM_7TM"/>
    <property type="match status" value="1"/>
</dbReference>
<evidence type="ECO:0000256" key="7">
    <source>
        <dbReference type="ARBA" id="ARBA00022840"/>
    </source>
</evidence>
<keyword evidence="8" id="KW-0812">Transmembrane</keyword>
<keyword evidence="5" id="KW-0547">Nucleotide-binding</keyword>
<feature type="domain" description="Histidine kinase" evidence="9">
    <location>
        <begin position="406"/>
        <end position="619"/>
    </location>
</feature>
<evidence type="ECO:0000313" key="10">
    <source>
        <dbReference type="EMBL" id="MFD0915536.1"/>
    </source>
</evidence>
<dbReference type="InterPro" id="IPR003594">
    <property type="entry name" value="HATPase_dom"/>
</dbReference>
<evidence type="ECO:0000256" key="2">
    <source>
        <dbReference type="ARBA" id="ARBA00012438"/>
    </source>
</evidence>
<sequence>MRGHIDHYVDDDWSRTVEEMAGRGASLFKPILKKNPDFGYTQSKIWLRTRLINQTTDISEWRIFFSENFKQIFDVWILRKNGEIQNVLSLKRDSTFSERTIPYPELVVAADIAPGEEVTVLISLWSEGSSYIEFSVETVESFAMLAARDTAKNFIFYGMMVLLIVVALGCLALFRELIFLAYSGYAASALLYVMHADGVTFQYLWPNWPALNSMASVYAGSGIIIFGAVFSRVFIKTKKRHPIMDKVLLAVIFVTVMMNVVMIPTNPQMLKKALVAMSLVAIITFTLVAIIAASKRFREVRFYLFAWVGAVISATLLNLNHIFGFNIGQELLYDSMRGVMVFDAAMMGFAIADRYHQLRQSRQAALSDSLSKANRNIELSERLLELEHQHSVVSEFARNRDEHIQNTVHDLRQPIHALRISVTNLLRKQPQSDDAAANLEATFNYLEGLVAEQLSNKNGAAASSQSSVKEESDELGLQQVLGSIQEMFLVDAEEKGVELKFEKSDLSVPIDPLVLIRIVSNLVSNAIKYTDAGRVVIEVDDIKGALIVRVSDTGCGLSEDDFRRACDREVRLSNSGNSEGMGLGLAIAREYATKNGLQLRWVPSSMKGTSVELVIPKREPAVSAAI</sequence>
<dbReference type="CDD" id="cd00082">
    <property type="entry name" value="HisKA"/>
    <property type="match status" value="1"/>
</dbReference>
<dbReference type="PANTHER" id="PTHR44936:SF10">
    <property type="entry name" value="SENSOR PROTEIN RSTB"/>
    <property type="match status" value="1"/>
</dbReference>
<proteinExistence type="predicted"/>